<name>A0A8H6I0J6_9AGAR</name>
<dbReference type="EMBL" id="JACGCI010000029">
    <property type="protein sequence ID" value="KAF6755712.1"/>
    <property type="molecule type" value="Genomic_DNA"/>
</dbReference>
<reference evidence="2 3" key="1">
    <citation type="submission" date="2020-07" db="EMBL/GenBank/DDBJ databases">
        <title>Comparative genomics of pyrophilous fungi reveals a link between fire events and developmental genes.</title>
        <authorList>
            <consortium name="DOE Joint Genome Institute"/>
            <person name="Steindorff A.S."/>
            <person name="Carver A."/>
            <person name="Calhoun S."/>
            <person name="Stillman K."/>
            <person name="Liu H."/>
            <person name="Lipzen A."/>
            <person name="Pangilinan J."/>
            <person name="Labutti K."/>
            <person name="Bruns T.D."/>
            <person name="Grigoriev I.V."/>
        </authorList>
    </citation>
    <scope>NUCLEOTIDE SEQUENCE [LARGE SCALE GENOMIC DNA]</scope>
    <source>
        <strain evidence="2 3">CBS 144469</strain>
    </source>
</reference>
<evidence type="ECO:0000256" key="1">
    <source>
        <dbReference type="SAM" id="MobiDB-lite"/>
    </source>
</evidence>
<dbReference type="AlphaFoldDB" id="A0A8H6I0J6"/>
<feature type="compositionally biased region" description="Basic residues" evidence="1">
    <location>
        <begin position="35"/>
        <end position="55"/>
    </location>
</feature>
<keyword evidence="3" id="KW-1185">Reference proteome</keyword>
<proteinExistence type="predicted"/>
<dbReference type="Gene3D" id="3.60.130.30">
    <property type="match status" value="1"/>
</dbReference>
<organism evidence="2 3">
    <name type="scientific">Ephemerocybe angulata</name>
    <dbReference type="NCBI Taxonomy" id="980116"/>
    <lineage>
        <taxon>Eukaryota</taxon>
        <taxon>Fungi</taxon>
        <taxon>Dikarya</taxon>
        <taxon>Basidiomycota</taxon>
        <taxon>Agaricomycotina</taxon>
        <taxon>Agaricomycetes</taxon>
        <taxon>Agaricomycetidae</taxon>
        <taxon>Agaricales</taxon>
        <taxon>Agaricineae</taxon>
        <taxon>Psathyrellaceae</taxon>
        <taxon>Ephemerocybe</taxon>
    </lineage>
</organism>
<dbReference type="OrthoDB" id="3202607at2759"/>
<comment type="caution">
    <text evidence="2">The sequence shown here is derived from an EMBL/GenBank/DDBJ whole genome shotgun (WGS) entry which is preliminary data.</text>
</comment>
<evidence type="ECO:0000313" key="3">
    <source>
        <dbReference type="Proteomes" id="UP000521943"/>
    </source>
</evidence>
<dbReference type="Proteomes" id="UP000521943">
    <property type="component" value="Unassembled WGS sequence"/>
</dbReference>
<accession>A0A8H6I0J6</accession>
<evidence type="ECO:0000313" key="2">
    <source>
        <dbReference type="EMBL" id="KAF6755712.1"/>
    </source>
</evidence>
<sequence length="266" mass="30068">MLCAGANKLMAAYRTFPSLFLSFSHHPTKCQLAHNNRRSGKKSNKRRRRLNRKPKSGAVTSSLRLQRTTNNGEAFDTIQRDEEFVKLANFISDSFEKCAPDCHAHYRMCTSAIETRYNHLQRPFPSSVYPTVTINFGRKTVCLPHRDHANLPYGLCGITALGDFDADKGGHLVLWELKLIIRFPPGSTILIPSSIVTHSNIAVSQSEDRFSFTQYAAGDLFRWVENGFQTHAGLFGTEKPKTSAVSAHYRNLDYRSEGMKMLKSYC</sequence>
<protein>
    <submittedName>
        <fullName evidence="2">Uncharacterized protein</fullName>
    </submittedName>
</protein>
<gene>
    <name evidence="2" type="ORF">DFP72DRAFT_1067515</name>
</gene>
<feature type="region of interest" description="Disordered" evidence="1">
    <location>
        <begin position="31"/>
        <end position="60"/>
    </location>
</feature>